<feature type="non-terminal residue" evidence="1">
    <location>
        <position position="1"/>
    </location>
</feature>
<proteinExistence type="predicted"/>
<dbReference type="EMBL" id="CAJVQB010007255">
    <property type="protein sequence ID" value="CAG8699988.1"/>
    <property type="molecule type" value="Genomic_DNA"/>
</dbReference>
<name>A0ABN7UY12_GIGMA</name>
<protein>
    <submittedName>
        <fullName evidence="1">42240_t:CDS:1</fullName>
    </submittedName>
</protein>
<comment type="caution">
    <text evidence="1">The sequence shown here is derived from an EMBL/GenBank/DDBJ whole genome shotgun (WGS) entry which is preliminary data.</text>
</comment>
<evidence type="ECO:0000313" key="1">
    <source>
        <dbReference type="EMBL" id="CAG8699988.1"/>
    </source>
</evidence>
<accession>A0ABN7UY12</accession>
<sequence length="269" mass="30325">LNHFNYGIKEQLKKETSSKQMAIDVEITKMNLPKAPIELDIYGSQNESEKGDYSPKRSETTHLIVQELPKSLIPHRKGNDMINLALMEIVPNKASNESNIEINPMQEVKIIVPAKQTLANQLTPSRLTVKSFKANSKSKAAFVEIEFKNEKQGKGIVTSSNAIKIINKRSFSSLEDNRDINLQKVILERTKHESLKEQNRKTSRESDESTIVLLTGTPVVYESVDEPVGSSSRVPSVDTNRKGLLQKKLTLKIDKVIKEITNIYGKRNK</sequence>
<gene>
    <name evidence="1" type="ORF">GMARGA_LOCUS12060</name>
</gene>
<evidence type="ECO:0000313" key="2">
    <source>
        <dbReference type="Proteomes" id="UP000789901"/>
    </source>
</evidence>
<reference evidence="1 2" key="1">
    <citation type="submission" date="2021-06" db="EMBL/GenBank/DDBJ databases">
        <authorList>
            <person name="Kallberg Y."/>
            <person name="Tangrot J."/>
            <person name="Rosling A."/>
        </authorList>
    </citation>
    <scope>NUCLEOTIDE SEQUENCE [LARGE SCALE GENOMIC DNA]</scope>
    <source>
        <strain evidence="1 2">120-4 pot B 10/14</strain>
    </source>
</reference>
<keyword evidence="2" id="KW-1185">Reference proteome</keyword>
<dbReference type="Proteomes" id="UP000789901">
    <property type="component" value="Unassembled WGS sequence"/>
</dbReference>
<organism evidence="1 2">
    <name type="scientific">Gigaspora margarita</name>
    <dbReference type="NCBI Taxonomy" id="4874"/>
    <lineage>
        <taxon>Eukaryota</taxon>
        <taxon>Fungi</taxon>
        <taxon>Fungi incertae sedis</taxon>
        <taxon>Mucoromycota</taxon>
        <taxon>Glomeromycotina</taxon>
        <taxon>Glomeromycetes</taxon>
        <taxon>Diversisporales</taxon>
        <taxon>Gigasporaceae</taxon>
        <taxon>Gigaspora</taxon>
    </lineage>
</organism>